<accession>A0A1G4NV19</accession>
<keyword evidence="1" id="KW-0150">Chloroplast</keyword>
<dbReference type="GeneID" id="30000540"/>
<gene>
    <name evidence="1" type="primary">ORF_6</name>
    <name evidence="1" type="ORF">J0158_233</name>
</gene>
<organism evidence="1">
    <name type="scientific">Izziella formosana</name>
    <dbReference type="NCBI Taxonomy" id="1653389"/>
    <lineage>
        <taxon>Eukaryota</taxon>
        <taxon>Rhodophyta</taxon>
        <taxon>Florideophyceae</taxon>
        <taxon>Nemaliophycidae</taxon>
        <taxon>Nemaliales</taxon>
        <taxon>Liagoraceae</taxon>
        <taxon>Izziella</taxon>
    </lineage>
</organism>
<reference evidence="1" key="1">
    <citation type="submission" date="2016-10" db="EMBL/GenBank/DDBJ databases">
        <title>Chloroplast genomes as a tool to resolve red algal phylogenies: a case study in the Nemaliales.</title>
        <authorList>
            <person name="Costa J.F."/>
            <person name="Lin S.M."/>
            <person name="Macaya E.C."/>
            <person name="Fernandez-Garcia C."/>
            <person name="Verbruggen H."/>
        </authorList>
    </citation>
    <scope>NUCLEOTIDE SEQUENCE</scope>
    <source>
        <strain evidence="1">J.0158</strain>
    </source>
</reference>
<reference evidence="1" key="2">
    <citation type="submission" date="2016-10" db="EMBL/GenBank/DDBJ databases">
        <authorList>
            <person name="de Groot N.N."/>
        </authorList>
    </citation>
    <scope>NUCLEOTIDE SEQUENCE</scope>
    <source>
        <strain evidence="1">J.0158</strain>
    </source>
</reference>
<proteinExistence type="predicted"/>
<evidence type="ECO:0000313" key="1">
    <source>
        <dbReference type="EMBL" id="SCW22465.1"/>
    </source>
</evidence>
<name>A0A1G4NV19_9FLOR</name>
<sequence length="166" mass="19643">MFLYHNYDMLLLALQSLDPYTFDKLTSKSSKLTAVELFTIRTNSIMKYVDISNYHSLYYLFILVEHLSSLVCNKDIQVKIKEILQDISLNKDRPYLYSHITQNYIKRFTLSYRKTCSPYLIGHKQYANNQSIILLSIINLFIIYKLNETDGIYFAFFHILHNSSQV</sequence>
<dbReference type="AlphaFoldDB" id="A0A1G4NV19"/>
<keyword evidence="1" id="KW-0934">Plastid</keyword>
<geneLocation type="chloroplast" evidence="1"/>
<dbReference type="RefSeq" id="YP_009314211.1">
    <property type="nucleotide sequence ID" value="NC_031660.1"/>
</dbReference>
<dbReference type="EMBL" id="LT622868">
    <property type="protein sequence ID" value="SCW22465.1"/>
    <property type="molecule type" value="Genomic_DNA"/>
</dbReference>
<protein>
    <submittedName>
        <fullName evidence="1">Uncharacterized protein</fullName>
    </submittedName>
</protein>